<evidence type="ECO:0000313" key="4">
    <source>
        <dbReference type="Proteomes" id="UP000036923"/>
    </source>
</evidence>
<keyword evidence="1" id="KW-1133">Transmembrane helix</keyword>
<organism evidence="3 4">
    <name type="scientific">Pseudobacteroides cellulosolvens ATCC 35603 = DSM 2933</name>
    <dbReference type="NCBI Taxonomy" id="398512"/>
    <lineage>
        <taxon>Bacteria</taxon>
        <taxon>Bacillati</taxon>
        <taxon>Bacillota</taxon>
        <taxon>Clostridia</taxon>
        <taxon>Eubacteriales</taxon>
        <taxon>Oscillospiraceae</taxon>
        <taxon>Pseudobacteroides</taxon>
    </lineage>
</organism>
<evidence type="ECO:0000259" key="2">
    <source>
        <dbReference type="Pfam" id="PF07853"/>
    </source>
</evidence>
<dbReference type="EMBL" id="LGTC01000001">
    <property type="protein sequence ID" value="KNY29445.1"/>
    <property type="molecule type" value="Genomic_DNA"/>
</dbReference>
<keyword evidence="1" id="KW-0812">Transmembrane</keyword>
<dbReference type="OrthoDB" id="9808690at2"/>
<dbReference type="STRING" id="398512.Bccel_4719"/>
<feature type="transmembrane region" description="Helical" evidence="1">
    <location>
        <begin position="138"/>
        <end position="160"/>
    </location>
</feature>
<dbReference type="Proteomes" id="UP000036923">
    <property type="component" value="Unassembled WGS sequence"/>
</dbReference>
<feature type="transmembrane region" description="Helical" evidence="1">
    <location>
        <begin position="66"/>
        <end position="91"/>
    </location>
</feature>
<name>A0A0L6JUW5_9FIRM</name>
<keyword evidence="1" id="KW-0472">Membrane</keyword>
<gene>
    <name evidence="3" type="ORF">Bccel_4719</name>
</gene>
<evidence type="ECO:0000313" key="3">
    <source>
        <dbReference type="EMBL" id="KNY29445.1"/>
    </source>
</evidence>
<reference evidence="4" key="1">
    <citation type="submission" date="2015-07" db="EMBL/GenBank/DDBJ databases">
        <title>Near-Complete Genome Sequence of the Cellulolytic Bacterium Bacteroides (Pseudobacteroides) cellulosolvens ATCC 35603.</title>
        <authorList>
            <person name="Dassa B."/>
            <person name="Utturkar S.M."/>
            <person name="Klingeman D.M."/>
            <person name="Hurt R.A."/>
            <person name="Keller M."/>
            <person name="Xu J."/>
            <person name="Reddy Y.H.K."/>
            <person name="Borovok I."/>
            <person name="Grinberg I.R."/>
            <person name="Lamed R."/>
            <person name="Zhivin O."/>
            <person name="Bayer E.A."/>
            <person name="Brown S.D."/>
        </authorList>
    </citation>
    <scope>NUCLEOTIDE SEQUENCE [LARGE SCALE GENOMIC DNA]</scope>
    <source>
        <strain evidence="4">DSM 2933</strain>
    </source>
</reference>
<sequence length="166" mass="18698">MKSSRPKLKIPLTIPEIIIEGICAMVFIGTAIFMMLKLNDLPEKIPTHFGICGRPDGWGGKGGLNALFIVNLALYTLLTILGRFPHIFNYLCEITEDNAKFQYTNSRTLIRFIKTEITVLFSYMLWVSVWVAEGKMEGVGVAFLPVVLIVLFGTVAFFTFRMIRGK</sequence>
<feature type="transmembrane region" description="Helical" evidence="1">
    <location>
        <begin position="112"/>
        <end position="132"/>
    </location>
</feature>
<proteinExistence type="predicted"/>
<accession>A0A0L6JUW5</accession>
<dbReference type="RefSeq" id="WP_036935560.1">
    <property type="nucleotide sequence ID" value="NZ_JQKC01000001.1"/>
</dbReference>
<comment type="caution">
    <text evidence="3">The sequence shown here is derived from an EMBL/GenBank/DDBJ whole genome shotgun (WGS) entry which is preliminary data.</text>
</comment>
<dbReference type="InterPro" id="IPR012867">
    <property type="entry name" value="DUF1648"/>
</dbReference>
<protein>
    <recommendedName>
        <fullName evidence="2">DUF1648 domain-containing protein</fullName>
    </recommendedName>
</protein>
<evidence type="ECO:0000256" key="1">
    <source>
        <dbReference type="SAM" id="Phobius"/>
    </source>
</evidence>
<feature type="transmembrane region" description="Helical" evidence="1">
    <location>
        <begin position="12"/>
        <end position="36"/>
    </location>
</feature>
<dbReference type="AlphaFoldDB" id="A0A0L6JUW5"/>
<keyword evidence="4" id="KW-1185">Reference proteome</keyword>
<dbReference type="eggNOG" id="COG4194">
    <property type="taxonomic scope" value="Bacteria"/>
</dbReference>
<feature type="domain" description="DUF1648" evidence="2">
    <location>
        <begin position="26"/>
        <end position="67"/>
    </location>
</feature>
<dbReference type="Pfam" id="PF07853">
    <property type="entry name" value="DUF1648"/>
    <property type="match status" value="1"/>
</dbReference>